<reference evidence="1 2" key="1">
    <citation type="journal article" date="2019" name="Sci. Rep.">
        <title>Orb-weaving spider Araneus ventricosus genome elucidates the spidroin gene catalogue.</title>
        <authorList>
            <person name="Kono N."/>
            <person name="Nakamura H."/>
            <person name="Ohtoshi R."/>
            <person name="Moran D.A.P."/>
            <person name="Shinohara A."/>
            <person name="Yoshida Y."/>
            <person name="Fujiwara M."/>
            <person name="Mori M."/>
            <person name="Tomita M."/>
            <person name="Arakawa K."/>
        </authorList>
    </citation>
    <scope>NUCLEOTIDE SEQUENCE [LARGE SCALE GENOMIC DNA]</scope>
</reference>
<dbReference type="OrthoDB" id="6614320at2759"/>
<evidence type="ECO:0008006" key="3">
    <source>
        <dbReference type="Google" id="ProtNLM"/>
    </source>
</evidence>
<dbReference type="AlphaFoldDB" id="A0A4Y2NHQ5"/>
<evidence type="ECO:0000313" key="1">
    <source>
        <dbReference type="EMBL" id="GBN38841.1"/>
    </source>
</evidence>
<organism evidence="1 2">
    <name type="scientific">Araneus ventricosus</name>
    <name type="common">Orbweaver spider</name>
    <name type="synonym">Epeira ventricosa</name>
    <dbReference type="NCBI Taxonomy" id="182803"/>
    <lineage>
        <taxon>Eukaryota</taxon>
        <taxon>Metazoa</taxon>
        <taxon>Ecdysozoa</taxon>
        <taxon>Arthropoda</taxon>
        <taxon>Chelicerata</taxon>
        <taxon>Arachnida</taxon>
        <taxon>Araneae</taxon>
        <taxon>Araneomorphae</taxon>
        <taxon>Entelegynae</taxon>
        <taxon>Araneoidea</taxon>
        <taxon>Araneidae</taxon>
        <taxon>Araneus</taxon>
    </lineage>
</organism>
<proteinExistence type="predicted"/>
<sequence>METFALEEKLKEVNFRKKMILELRKLGGRNLVNIIGWILQHVMSPALAVGFSYYGTKDKLQFSTLGICEIISVERYHEKDATIYSIKEVIQNWLRHAIEKAYQAKEPKKLN</sequence>
<dbReference type="EMBL" id="BGPR01009249">
    <property type="protein sequence ID" value="GBN38841.1"/>
    <property type="molecule type" value="Genomic_DNA"/>
</dbReference>
<gene>
    <name evidence="1" type="ORF">AVEN_265122_1</name>
</gene>
<comment type="caution">
    <text evidence="1">The sequence shown here is derived from an EMBL/GenBank/DDBJ whole genome shotgun (WGS) entry which is preliminary data.</text>
</comment>
<keyword evidence="2" id="KW-1185">Reference proteome</keyword>
<protein>
    <recommendedName>
        <fullName evidence="3">DUF4806 domain-containing protein</fullName>
    </recommendedName>
</protein>
<evidence type="ECO:0000313" key="2">
    <source>
        <dbReference type="Proteomes" id="UP000499080"/>
    </source>
</evidence>
<dbReference type="Proteomes" id="UP000499080">
    <property type="component" value="Unassembled WGS sequence"/>
</dbReference>
<name>A0A4Y2NHQ5_ARAVE</name>
<accession>A0A4Y2NHQ5</accession>